<feature type="region of interest" description="Disordered" evidence="5">
    <location>
        <begin position="365"/>
        <end position="393"/>
    </location>
</feature>
<dbReference type="PANTHER" id="PTHR30329">
    <property type="entry name" value="STATOR ELEMENT OF FLAGELLAR MOTOR COMPLEX"/>
    <property type="match status" value="1"/>
</dbReference>
<keyword evidence="2 4" id="KW-0472">Membrane</keyword>
<feature type="region of interest" description="Disordered" evidence="5">
    <location>
        <begin position="152"/>
        <end position="172"/>
    </location>
</feature>
<name>A0A1D8B0D7_9ACTO</name>
<feature type="region of interest" description="Disordered" evidence="5">
    <location>
        <begin position="29"/>
        <end position="56"/>
    </location>
</feature>
<protein>
    <submittedName>
        <fullName evidence="8">Cell envelope biogenesis protein OmpA</fullName>
    </submittedName>
</protein>
<evidence type="ECO:0000256" key="5">
    <source>
        <dbReference type="SAM" id="MobiDB-lite"/>
    </source>
</evidence>
<dbReference type="OrthoDB" id="5166631at2"/>
<feature type="compositionally biased region" description="Polar residues" evidence="5">
    <location>
        <begin position="115"/>
        <end position="135"/>
    </location>
</feature>
<feature type="compositionally biased region" description="Low complexity" evidence="5">
    <location>
        <begin position="29"/>
        <end position="49"/>
    </location>
</feature>
<dbReference type="CDD" id="cd07185">
    <property type="entry name" value="OmpA_C-like"/>
    <property type="match status" value="1"/>
</dbReference>
<dbReference type="SUPFAM" id="SSF103088">
    <property type="entry name" value="OmpA-like"/>
    <property type="match status" value="1"/>
</dbReference>
<evidence type="ECO:0000256" key="3">
    <source>
        <dbReference type="ARBA" id="ARBA00023237"/>
    </source>
</evidence>
<reference evidence="8 9" key="1">
    <citation type="submission" date="2016-09" db="EMBL/GenBank/DDBJ databases">
        <title>Complete genome sequence of Actinomyces hongkongensis HKU8.</title>
        <authorList>
            <person name="Gao Y.-X."/>
            <person name="Zhou Y.-Y."/>
            <person name="Xie Y."/>
            <person name="Wang M."/>
            <person name="Wang S.-J."/>
            <person name="Shen S.-G."/>
        </authorList>
    </citation>
    <scope>NUCLEOTIDE SEQUENCE [LARGE SCALE GENOMIC DNA]</scope>
    <source>
        <strain evidence="8 9">HKU8</strain>
    </source>
</reference>
<comment type="subcellular location">
    <subcellularLocation>
        <location evidence="1">Cell outer membrane</location>
    </subcellularLocation>
</comment>
<dbReference type="AlphaFoldDB" id="A0A1D8B0D7"/>
<feature type="signal peptide" evidence="6">
    <location>
        <begin position="1"/>
        <end position="33"/>
    </location>
</feature>
<sequence>MMRKNPMTAAVLAATAALVAAGCSGGLHQSAGAAQPAGPSQAPSSQAPGTAVPGYKPGEIPPIPLFSIPPIDVFAQNADKAVISSVSSAVASVPGVTVAPASCDAAGYKHSGNTTFSGDGSSLTQSGDLSASNNGDGSGYISEGPIWVSYDGQGGGTYRNDDDDISISVNPDGSGHYYSPSVDINRWADGSGNYSNKDTGDDIQIDPNGSSYFWNDKTGTRYFNYGNGSGYYTDDTGLYIINNGDGTATVNGDTTVPADPLPPVQPVGAFPPVAGLAPSQSCGTAITLDDSVLFDFGESTVRADAADTLAKLASVLTDAGAPTAHVYGHTDSVGDDASNQTLSEQRAKAVVDELKKNGATTALDWKGFGETQPIAPNTNDDGSDNPAGRQANRRVEIYIPTF</sequence>
<gene>
    <name evidence="8" type="ORF">BH719_00575</name>
</gene>
<dbReference type="PRINTS" id="PR01021">
    <property type="entry name" value="OMPADOMAIN"/>
</dbReference>
<dbReference type="InterPro" id="IPR036737">
    <property type="entry name" value="OmpA-like_sf"/>
</dbReference>
<dbReference type="InterPro" id="IPR006664">
    <property type="entry name" value="OMP_bac"/>
</dbReference>
<evidence type="ECO:0000256" key="4">
    <source>
        <dbReference type="PROSITE-ProRule" id="PRU00473"/>
    </source>
</evidence>
<feature type="domain" description="OmpA-like" evidence="7">
    <location>
        <begin position="281"/>
        <end position="402"/>
    </location>
</feature>
<evidence type="ECO:0000259" key="7">
    <source>
        <dbReference type="PROSITE" id="PS51123"/>
    </source>
</evidence>
<dbReference type="Gene3D" id="3.30.1330.60">
    <property type="entry name" value="OmpA-like domain"/>
    <property type="match status" value="1"/>
</dbReference>
<dbReference type="InterPro" id="IPR006665">
    <property type="entry name" value="OmpA-like"/>
</dbReference>
<proteinExistence type="predicted"/>
<dbReference type="Proteomes" id="UP000095214">
    <property type="component" value="Chromosome"/>
</dbReference>
<evidence type="ECO:0000313" key="8">
    <source>
        <dbReference type="EMBL" id="AOS46574.1"/>
    </source>
</evidence>
<feature type="region of interest" description="Disordered" evidence="5">
    <location>
        <begin position="115"/>
        <end position="136"/>
    </location>
</feature>
<dbReference type="GO" id="GO:0009279">
    <property type="term" value="C:cell outer membrane"/>
    <property type="evidence" value="ECO:0007669"/>
    <property type="project" value="UniProtKB-SubCell"/>
</dbReference>
<dbReference type="PROSITE" id="PS51123">
    <property type="entry name" value="OMPA_2"/>
    <property type="match status" value="1"/>
</dbReference>
<dbReference type="Pfam" id="PF00691">
    <property type="entry name" value="OmpA"/>
    <property type="match status" value="1"/>
</dbReference>
<dbReference type="PANTHER" id="PTHR30329:SF21">
    <property type="entry name" value="LIPOPROTEIN YIAD-RELATED"/>
    <property type="match status" value="1"/>
</dbReference>
<evidence type="ECO:0000256" key="6">
    <source>
        <dbReference type="SAM" id="SignalP"/>
    </source>
</evidence>
<accession>A0A1D8B0D7</accession>
<keyword evidence="9" id="KW-1185">Reference proteome</keyword>
<keyword evidence="3" id="KW-0998">Cell outer membrane</keyword>
<dbReference type="InterPro" id="IPR050330">
    <property type="entry name" value="Bact_OuterMem_StrucFunc"/>
</dbReference>
<dbReference type="EMBL" id="CP017298">
    <property type="protein sequence ID" value="AOS46574.1"/>
    <property type="molecule type" value="Genomic_DNA"/>
</dbReference>
<feature type="chain" id="PRO_5009105444" evidence="6">
    <location>
        <begin position="34"/>
        <end position="402"/>
    </location>
</feature>
<dbReference type="STRING" id="178339.BH719_00575"/>
<evidence type="ECO:0000256" key="1">
    <source>
        <dbReference type="ARBA" id="ARBA00004442"/>
    </source>
</evidence>
<dbReference type="PROSITE" id="PS51257">
    <property type="entry name" value="PROKAR_LIPOPROTEIN"/>
    <property type="match status" value="1"/>
</dbReference>
<keyword evidence="6" id="KW-0732">Signal</keyword>
<organism evidence="8 9">
    <name type="scientific">Pauljensenia hongkongensis</name>
    <dbReference type="NCBI Taxonomy" id="178339"/>
    <lineage>
        <taxon>Bacteria</taxon>
        <taxon>Bacillati</taxon>
        <taxon>Actinomycetota</taxon>
        <taxon>Actinomycetes</taxon>
        <taxon>Actinomycetales</taxon>
        <taxon>Actinomycetaceae</taxon>
        <taxon>Pauljensenia</taxon>
    </lineage>
</organism>
<dbReference type="RefSeq" id="WP_009399820.1">
    <property type="nucleotide sequence ID" value="NZ_CP017298.1"/>
</dbReference>
<evidence type="ECO:0000313" key="9">
    <source>
        <dbReference type="Proteomes" id="UP000095214"/>
    </source>
</evidence>
<evidence type="ECO:0000256" key="2">
    <source>
        <dbReference type="ARBA" id="ARBA00023136"/>
    </source>
</evidence>
<dbReference type="KEGG" id="phon:BH719_00575"/>